<feature type="domain" description="TIR" evidence="15">
    <location>
        <begin position="773"/>
        <end position="914"/>
    </location>
</feature>
<evidence type="ECO:0000256" key="4">
    <source>
        <dbReference type="ARBA" id="ARBA00022614"/>
    </source>
</evidence>
<evidence type="ECO:0000256" key="10">
    <source>
        <dbReference type="ARBA" id="ARBA00023136"/>
    </source>
</evidence>
<dbReference type="AlphaFoldDB" id="A0A6J2VFQ9"/>
<feature type="transmembrane region" description="Helical" evidence="14">
    <location>
        <begin position="723"/>
        <end position="746"/>
    </location>
</feature>
<reference evidence="17" key="1">
    <citation type="submission" date="2025-08" db="UniProtKB">
        <authorList>
            <consortium name="RefSeq"/>
        </authorList>
    </citation>
    <scope>IDENTIFICATION</scope>
</reference>
<evidence type="ECO:0000256" key="9">
    <source>
        <dbReference type="ARBA" id="ARBA00022989"/>
    </source>
</evidence>
<dbReference type="FunFam" id="3.80.10.10:FF:000770">
    <property type="entry name" value="Uncharacterized protein"/>
    <property type="match status" value="1"/>
</dbReference>
<keyword evidence="12" id="KW-0325">Glycoprotein</keyword>
<dbReference type="InterPro" id="IPR000483">
    <property type="entry name" value="Cys-rich_flank_reg_C"/>
</dbReference>
<dbReference type="SUPFAM" id="SSF52200">
    <property type="entry name" value="Toll/Interleukin receptor TIR domain"/>
    <property type="match status" value="1"/>
</dbReference>
<dbReference type="InterPro" id="IPR001611">
    <property type="entry name" value="Leu-rich_rpt"/>
</dbReference>
<keyword evidence="6" id="KW-0732">Signal</keyword>
<evidence type="ECO:0000256" key="2">
    <source>
        <dbReference type="ARBA" id="ARBA00009634"/>
    </source>
</evidence>
<dbReference type="GO" id="GO:0038023">
    <property type="term" value="F:signaling receptor activity"/>
    <property type="evidence" value="ECO:0007669"/>
    <property type="project" value="TreeGrafter"/>
</dbReference>
<keyword evidence="7" id="KW-0677">Repeat</keyword>
<dbReference type="GO" id="GO:0045087">
    <property type="term" value="P:innate immune response"/>
    <property type="evidence" value="ECO:0007669"/>
    <property type="project" value="UniProtKB-KW"/>
</dbReference>
<dbReference type="InParanoid" id="A0A6J2VFQ9"/>
<dbReference type="SMART" id="SM00364">
    <property type="entry name" value="LRR_BAC"/>
    <property type="match status" value="6"/>
</dbReference>
<sequence>MKKSVGSHTKYINLTFLVILQAGFFFAPAVSFSFENCTVSGIFNDSNSIKMLCYSMGFQKVPSQIPPDVNILVIAFNHISQFTSDDFGKLPNLIHLNASNNKISRIQDGSFRDLKNLRILDLSDNRLPEISGGMLHGLIQLSTLRLDGNHIKNIEHSAFMNLVNLNVVNLTNNKLQNIEKVQPVLHSPNLKELYIGSNNFSVFHSLNLTVISVSMQKLDLSSNPFLMFNVTDNIFPNLEYLDLSYCGQNGTIEWKITNRTFFSFLKTLNLSGVFITEEATRAVIQSFHGLYKLNLNNMAWKFLDLRNVCSSELRVLRLRNNKISTLKDNIFKPCSSLSELDLAGNKIFSLEPSIQMLPTLELLDLSRNNIKTLTCLDFANLTELRHLYLYSNKIGTVNACLFKDLKKLEVLKLGTNKLLTIAETFSHGPSSLKYLEVQYNKLSTIRKGTFKGLHSLQELDLNNNQIAEIEGHAFTGLVNLTKLLLSSNFLQVKTLNTPDVFSDMHNLQKLHLFSNKISFKSHDTLKRPPFMHLNSLAVLSINSQRHGLKKFPPKLLQGLSSLEMFYAGNLNIRNLPSDAFNSTPNLWFLDLSKNDLADTLSPEVFHPIPRLSKLIISKVQLQSLDFLFNARLSRLSVLRASKNVLDVINPTLIQSLPQLKYLDLQNNTFTCDCSNAWFLNWSMQNNDTQVIYLRQYTCSYPPAVRGMSLADLNIESCSLDLDFIFFTCSSAVVILTLVSSFVYNFLRWHVIYAFHLFLAFLYDSKRKQKQHEFQYDAFISYNVDDESWVLEELLPKLEGEQGWKLCLHHRDFQPGKPIIDNIVDGIYSSRKTICLITHSYLKSEWCSREIQLASFRLFDEQRDVLILVFLEDIPTCQLSPYYRMRKLVKKRTYISWPKPGEDTRVFWQKLRMALEAKESPNAENPVLSGTNVKCN</sequence>
<dbReference type="PANTHER" id="PTHR24365:SF522">
    <property type="entry name" value="LOW QUALITY PROTEIN: TOLL-LIKE RECEPTOR 13-RELATED"/>
    <property type="match status" value="1"/>
</dbReference>
<dbReference type="FunFam" id="3.40.50.10140:FF:000001">
    <property type="entry name" value="Toll-like receptor 2"/>
    <property type="match status" value="1"/>
</dbReference>
<dbReference type="GO" id="GO:0006954">
    <property type="term" value="P:inflammatory response"/>
    <property type="evidence" value="ECO:0007669"/>
    <property type="project" value="UniProtKB-KW"/>
</dbReference>
<dbReference type="SMART" id="SM00365">
    <property type="entry name" value="LRR_SD22"/>
    <property type="match status" value="8"/>
</dbReference>
<dbReference type="SMART" id="SM00255">
    <property type="entry name" value="TIR"/>
    <property type="match status" value="1"/>
</dbReference>
<evidence type="ECO:0000256" key="12">
    <source>
        <dbReference type="ARBA" id="ARBA00023180"/>
    </source>
</evidence>
<organism evidence="16 17">
    <name type="scientific">Chanos chanos</name>
    <name type="common">Milkfish</name>
    <name type="synonym">Mugil chanos</name>
    <dbReference type="NCBI Taxonomy" id="29144"/>
    <lineage>
        <taxon>Eukaryota</taxon>
        <taxon>Metazoa</taxon>
        <taxon>Chordata</taxon>
        <taxon>Craniata</taxon>
        <taxon>Vertebrata</taxon>
        <taxon>Euteleostomi</taxon>
        <taxon>Actinopterygii</taxon>
        <taxon>Neopterygii</taxon>
        <taxon>Teleostei</taxon>
        <taxon>Ostariophysi</taxon>
        <taxon>Gonorynchiformes</taxon>
        <taxon>Chanidae</taxon>
        <taxon>Chanos</taxon>
    </lineage>
</organism>
<gene>
    <name evidence="17" type="primary">tlr22</name>
</gene>
<dbReference type="PANTHER" id="PTHR24365">
    <property type="entry name" value="TOLL-LIKE RECEPTOR"/>
    <property type="match status" value="1"/>
</dbReference>
<dbReference type="InterPro" id="IPR032675">
    <property type="entry name" value="LRR_dom_sf"/>
</dbReference>
<dbReference type="InterPro" id="IPR003591">
    <property type="entry name" value="Leu-rich_rpt_typical-subtyp"/>
</dbReference>
<comment type="subcellular location">
    <subcellularLocation>
        <location evidence="1">Membrane</location>
        <topology evidence="1">Single-pass type I membrane protein</topology>
    </subcellularLocation>
</comment>
<keyword evidence="16" id="KW-1185">Reference proteome</keyword>
<dbReference type="Pfam" id="PF13855">
    <property type="entry name" value="LRR_8"/>
    <property type="match status" value="4"/>
</dbReference>
<dbReference type="InterPro" id="IPR000157">
    <property type="entry name" value="TIR_dom"/>
</dbReference>
<evidence type="ECO:0000256" key="5">
    <source>
        <dbReference type="ARBA" id="ARBA00022692"/>
    </source>
</evidence>
<dbReference type="SMART" id="SM00082">
    <property type="entry name" value="LRRCT"/>
    <property type="match status" value="1"/>
</dbReference>
<evidence type="ECO:0000256" key="7">
    <source>
        <dbReference type="ARBA" id="ARBA00022737"/>
    </source>
</evidence>
<dbReference type="SUPFAM" id="SSF52058">
    <property type="entry name" value="L domain-like"/>
    <property type="match status" value="2"/>
</dbReference>
<keyword evidence="10 14" id="KW-0472">Membrane</keyword>
<evidence type="ECO:0000256" key="1">
    <source>
        <dbReference type="ARBA" id="ARBA00004479"/>
    </source>
</evidence>
<dbReference type="RefSeq" id="XP_030630757.1">
    <property type="nucleotide sequence ID" value="XM_030774897.1"/>
</dbReference>
<evidence type="ECO:0000256" key="3">
    <source>
        <dbReference type="ARBA" id="ARBA00022588"/>
    </source>
</evidence>
<keyword evidence="13" id="KW-0395">Inflammatory response</keyword>
<evidence type="ECO:0000256" key="13">
    <source>
        <dbReference type="ARBA" id="ARBA00023198"/>
    </source>
</evidence>
<evidence type="ECO:0000313" key="17">
    <source>
        <dbReference type="RefSeq" id="XP_030630757.1"/>
    </source>
</evidence>
<keyword evidence="11" id="KW-0675">Receptor</keyword>
<dbReference type="SMART" id="SM00369">
    <property type="entry name" value="LRR_TYP"/>
    <property type="match status" value="17"/>
</dbReference>
<dbReference type="OrthoDB" id="1421090at2759"/>
<dbReference type="GeneID" id="115812418"/>
<keyword evidence="5 14" id="KW-0812">Transmembrane</keyword>
<keyword evidence="9 14" id="KW-1133">Transmembrane helix</keyword>
<dbReference type="CTD" id="403135"/>
<comment type="similarity">
    <text evidence="2">Belongs to the Toll-like receptor family.</text>
</comment>
<proteinExistence type="inferred from homology"/>
<dbReference type="GO" id="GO:0005886">
    <property type="term" value="C:plasma membrane"/>
    <property type="evidence" value="ECO:0007669"/>
    <property type="project" value="TreeGrafter"/>
</dbReference>
<dbReference type="Gene3D" id="3.80.10.10">
    <property type="entry name" value="Ribonuclease Inhibitor"/>
    <property type="match status" value="5"/>
</dbReference>
<accession>A0A6J2VFQ9</accession>
<dbReference type="PROSITE" id="PS50104">
    <property type="entry name" value="TIR"/>
    <property type="match status" value="1"/>
</dbReference>
<dbReference type="Proteomes" id="UP000504632">
    <property type="component" value="Chromosome 5"/>
</dbReference>
<evidence type="ECO:0000259" key="15">
    <source>
        <dbReference type="PROSITE" id="PS50104"/>
    </source>
</evidence>
<dbReference type="Pfam" id="PF01582">
    <property type="entry name" value="TIR"/>
    <property type="match status" value="1"/>
</dbReference>
<dbReference type="Gene3D" id="3.40.50.10140">
    <property type="entry name" value="Toll/interleukin-1 receptor homology (TIR) domain"/>
    <property type="match status" value="1"/>
</dbReference>
<protein>
    <submittedName>
        <fullName evidence="17">Toll-like receptor 22</fullName>
    </submittedName>
</protein>
<evidence type="ECO:0000256" key="8">
    <source>
        <dbReference type="ARBA" id="ARBA00022859"/>
    </source>
</evidence>
<dbReference type="InterPro" id="IPR035897">
    <property type="entry name" value="Toll_tir_struct_dom_sf"/>
</dbReference>
<dbReference type="PROSITE" id="PS51450">
    <property type="entry name" value="LRR"/>
    <property type="match status" value="7"/>
</dbReference>
<keyword evidence="8" id="KW-0391">Immunity</keyword>
<name>A0A6J2VFQ9_CHACN</name>
<evidence type="ECO:0000256" key="14">
    <source>
        <dbReference type="SAM" id="Phobius"/>
    </source>
</evidence>
<evidence type="ECO:0000256" key="6">
    <source>
        <dbReference type="ARBA" id="ARBA00022729"/>
    </source>
</evidence>
<keyword evidence="3" id="KW-0399">Innate immunity</keyword>
<evidence type="ECO:0000313" key="16">
    <source>
        <dbReference type="Proteomes" id="UP000504632"/>
    </source>
</evidence>
<keyword evidence="4" id="KW-0433">Leucine-rich repeat</keyword>
<dbReference type="GO" id="GO:0002224">
    <property type="term" value="P:toll-like receptor signaling pathway"/>
    <property type="evidence" value="ECO:0007669"/>
    <property type="project" value="TreeGrafter"/>
</dbReference>
<evidence type="ECO:0000256" key="11">
    <source>
        <dbReference type="ARBA" id="ARBA00023170"/>
    </source>
</evidence>